<reference evidence="1 2" key="1">
    <citation type="submission" date="2010-12" db="EMBL/GenBank/DDBJ databases">
        <title>Whole genome sequence of Acidiphilium multivorum AIU301.</title>
        <authorList>
            <person name="Narita-Yamada S."/>
            <person name="Nakamura S."/>
            <person name="Ito N."/>
            <person name="Takarada H."/>
            <person name="Katano Y."/>
            <person name="Nakazawa H."/>
            <person name="Hosoyama A."/>
            <person name="Yamada R."/>
            <person name="Fujita N."/>
        </authorList>
    </citation>
    <scope>NUCLEOTIDE SEQUENCE [LARGE SCALE GENOMIC DNA]</scope>
    <source>
        <strain evidence="2">DSM 11245 / JCM 8867 / AIU301</strain>
        <plasmid evidence="1 2">pACMV1</plasmid>
    </source>
</reference>
<dbReference type="EMBL" id="AP012036">
    <property type="protein sequence ID" value="BAJ83055.1"/>
    <property type="molecule type" value="Genomic_DNA"/>
</dbReference>
<evidence type="ECO:0000313" key="1">
    <source>
        <dbReference type="EMBL" id="BAJ83055.1"/>
    </source>
</evidence>
<sequence length="86" mass="9482">MAIRWSLGFEDLAFLNAKPAGTWLGFAAQLMMYRATGRFGRAASEFPDAAIAYLAEQTGALTADLAAYNWFGSLCRERIDREGEPD</sequence>
<accession>F0J7I8</accession>
<dbReference type="RefSeq" id="WP_013635065.1">
    <property type="nucleotide sequence ID" value="NC_015178.1"/>
</dbReference>
<gene>
    <name evidence="1" type="ordered locus">ACMV_P1_02590</name>
</gene>
<dbReference type="InterPro" id="IPR025296">
    <property type="entry name" value="DUF4158"/>
</dbReference>
<dbReference type="KEGG" id="amv:ACMV_P1_02590"/>
<geneLocation type="plasmid" evidence="1 2">
    <name>pACMV1</name>
</geneLocation>
<dbReference type="OrthoDB" id="7281829at2"/>
<evidence type="ECO:0000313" key="2">
    <source>
        <dbReference type="Proteomes" id="UP000007100"/>
    </source>
</evidence>
<organism evidence="1 2">
    <name type="scientific">Acidiphilium multivorum (strain DSM 11245 / JCM 8867 / NBRC 100883 / AIU 301)</name>
    <dbReference type="NCBI Taxonomy" id="926570"/>
    <lineage>
        <taxon>Bacteria</taxon>
        <taxon>Pseudomonadati</taxon>
        <taxon>Pseudomonadota</taxon>
        <taxon>Alphaproteobacteria</taxon>
        <taxon>Acetobacterales</taxon>
        <taxon>Acidocellaceae</taxon>
        <taxon>Acidiphilium</taxon>
    </lineage>
</organism>
<dbReference type="Pfam" id="PF13700">
    <property type="entry name" value="DUF4158"/>
    <property type="match status" value="1"/>
</dbReference>
<proteinExistence type="predicted"/>
<keyword evidence="2" id="KW-1185">Reference proteome</keyword>
<name>F0J7I8_ACIMA</name>
<protein>
    <submittedName>
        <fullName evidence="1">Uncharacterized protein</fullName>
    </submittedName>
</protein>
<dbReference type="AlphaFoldDB" id="F0J7I8"/>
<keyword evidence="1" id="KW-0614">Plasmid</keyword>
<dbReference type="Proteomes" id="UP000007100">
    <property type="component" value="Plasmid pACMV1"/>
</dbReference>
<dbReference type="HOGENOM" id="CLU_2490755_0_0_5"/>